<name>A0A8B6MAZ3_METTU</name>
<protein>
    <recommendedName>
        <fullName evidence="3">Twin-arginine translocation pathway signal</fullName>
    </recommendedName>
</protein>
<organism evidence="1 2">
    <name type="scientific">Methylocella tundrae</name>
    <dbReference type="NCBI Taxonomy" id="227605"/>
    <lineage>
        <taxon>Bacteria</taxon>
        <taxon>Pseudomonadati</taxon>
        <taxon>Pseudomonadota</taxon>
        <taxon>Alphaproteobacteria</taxon>
        <taxon>Hyphomicrobiales</taxon>
        <taxon>Beijerinckiaceae</taxon>
        <taxon>Methylocella</taxon>
    </lineage>
</organism>
<dbReference type="EMBL" id="CABFMQ020000120">
    <property type="protein sequence ID" value="VTZ52072.1"/>
    <property type="molecule type" value="Genomic_DNA"/>
</dbReference>
<gene>
    <name evidence="1" type="ORF">MPC4_60161</name>
</gene>
<comment type="caution">
    <text evidence="1">The sequence shown here is derived from an EMBL/GenBank/DDBJ whole genome shotgun (WGS) entry which is preliminary data.</text>
</comment>
<keyword evidence="2" id="KW-1185">Reference proteome</keyword>
<dbReference type="AlphaFoldDB" id="A0A8B6MAZ3"/>
<evidence type="ECO:0008006" key="3">
    <source>
        <dbReference type="Google" id="ProtNLM"/>
    </source>
</evidence>
<sequence length="183" mass="20074">MKAGETNSSMPETIDRRRFLAGSATISAAIVVSGSALIHAGEAWGLEVNSLKPGTMLTLVKIARDIYPHDRLTDKYYAIAVKGYDKKSADNPAVKAMIEDSVMLIDGIAKARHGVPYAEIGWEEPRVAILKEIEAGPFFLMIRSGLVVGLYNQKEIWPLFGYEGESASEGGYLHRGFNDLTWL</sequence>
<reference evidence="1 2" key="1">
    <citation type="submission" date="2019-05" db="EMBL/GenBank/DDBJ databases">
        <authorList>
            <person name="Farhan Ul Haque M."/>
        </authorList>
    </citation>
    <scope>NUCLEOTIDE SEQUENCE [LARGE SCALE GENOMIC DNA]</scope>
    <source>
        <strain evidence="1">2</strain>
    </source>
</reference>
<accession>A0A8B6MAZ3</accession>
<dbReference type="Proteomes" id="UP000485880">
    <property type="component" value="Unassembled WGS sequence"/>
</dbReference>
<dbReference type="InterPro" id="IPR006311">
    <property type="entry name" value="TAT_signal"/>
</dbReference>
<evidence type="ECO:0000313" key="1">
    <source>
        <dbReference type="EMBL" id="VTZ52072.1"/>
    </source>
</evidence>
<proteinExistence type="predicted"/>
<evidence type="ECO:0000313" key="2">
    <source>
        <dbReference type="Proteomes" id="UP000485880"/>
    </source>
</evidence>
<dbReference type="PROSITE" id="PS51318">
    <property type="entry name" value="TAT"/>
    <property type="match status" value="1"/>
</dbReference>